<dbReference type="Pfam" id="PF13472">
    <property type="entry name" value="Lipase_GDSL_2"/>
    <property type="match status" value="1"/>
</dbReference>
<dbReference type="InterPro" id="IPR013830">
    <property type="entry name" value="SGNH_hydro"/>
</dbReference>
<dbReference type="InterPro" id="IPR036514">
    <property type="entry name" value="SGNH_hydro_sf"/>
</dbReference>
<dbReference type="GO" id="GO:0004622">
    <property type="term" value="F:phosphatidylcholine lysophospholipase activity"/>
    <property type="evidence" value="ECO:0007669"/>
    <property type="project" value="TreeGrafter"/>
</dbReference>
<accession>A0AAU7CCD4</accession>
<evidence type="ECO:0000259" key="1">
    <source>
        <dbReference type="Pfam" id="PF13472"/>
    </source>
</evidence>
<dbReference type="AlphaFoldDB" id="A0AAU7CCD4"/>
<reference evidence="2" key="1">
    <citation type="submission" date="2024-05" db="EMBL/GenBank/DDBJ databases">
        <title>Planctomycetes of the genus Singulisphaera possess chitinolytic capabilities.</title>
        <authorList>
            <person name="Ivanova A."/>
        </authorList>
    </citation>
    <scope>NUCLEOTIDE SEQUENCE</scope>
    <source>
        <strain evidence="2">Ch08T</strain>
    </source>
</reference>
<dbReference type="SUPFAM" id="SSF52266">
    <property type="entry name" value="SGNH hydrolase"/>
    <property type="match status" value="1"/>
</dbReference>
<protein>
    <submittedName>
        <fullName evidence="2">GDSL-type esterase/lipase family protein</fullName>
    </submittedName>
</protein>
<sequence>MIHPTTHKPILFFLLLLVILPLRMDAAEPAPRVLLLGDSITKGVRPGVAHDQTFGGQLESTLKARGFDSSIINVGIGGERTDQALKRLDVVLTTNRPDVVLMMYGTNDSYVDIGKGASRLTVDQYRNNLLELIARIERDGAKTVLMTPPRWADDAQPNGLGENPNLRLEPFVAVVRTIARERKLPLVDHYAAWSAARQDGVSLMKWTTDGCHPNPAGHQVITEEILRVVQPLLASRRSGNTR</sequence>
<dbReference type="PANTHER" id="PTHR30383:SF5">
    <property type="entry name" value="SGNH HYDROLASE-TYPE ESTERASE DOMAIN-CONTAINING PROTEIN"/>
    <property type="match status" value="1"/>
</dbReference>
<dbReference type="InterPro" id="IPR051532">
    <property type="entry name" value="Ester_Hydrolysis_Enzymes"/>
</dbReference>
<dbReference type="EMBL" id="CP155447">
    <property type="protein sequence ID" value="XBH02830.1"/>
    <property type="molecule type" value="Genomic_DNA"/>
</dbReference>
<gene>
    <name evidence="2" type="ORF">V5E97_31625</name>
</gene>
<feature type="domain" description="SGNH hydrolase-type esterase" evidence="1">
    <location>
        <begin position="35"/>
        <end position="220"/>
    </location>
</feature>
<proteinExistence type="predicted"/>
<name>A0AAU7CCD4_9BACT</name>
<evidence type="ECO:0000313" key="2">
    <source>
        <dbReference type="EMBL" id="XBH02830.1"/>
    </source>
</evidence>
<dbReference type="RefSeq" id="WP_406695572.1">
    <property type="nucleotide sequence ID" value="NZ_CP155447.1"/>
</dbReference>
<organism evidence="2">
    <name type="scientific">Singulisphaera sp. Ch08</name>
    <dbReference type="NCBI Taxonomy" id="3120278"/>
    <lineage>
        <taxon>Bacteria</taxon>
        <taxon>Pseudomonadati</taxon>
        <taxon>Planctomycetota</taxon>
        <taxon>Planctomycetia</taxon>
        <taxon>Isosphaerales</taxon>
        <taxon>Isosphaeraceae</taxon>
        <taxon>Singulisphaera</taxon>
    </lineage>
</organism>
<dbReference type="PANTHER" id="PTHR30383">
    <property type="entry name" value="THIOESTERASE 1/PROTEASE 1/LYSOPHOSPHOLIPASE L1"/>
    <property type="match status" value="1"/>
</dbReference>
<dbReference type="Gene3D" id="3.40.50.1110">
    <property type="entry name" value="SGNH hydrolase"/>
    <property type="match status" value="1"/>
</dbReference>